<evidence type="ECO:0000256" key="4">
    <source>
        <dbReference type="PROSITE-ProRule" id="PRU00134"/>
    </source>
</evidence>
<dbReference type="PROSITE" id="PS01360">
    <property type="entry name" value="ZF_MYND_1"/>
    <property type="match status" value="1"/>
</dbReference>
<protein>
    <recommendedName>
        <fullName evidence="5">MYND-type domain-containing protein</fullName>
    </recommendedName>
</protein>
<dbReference type="GO" id="GO:0005737">
    <property type="term" value="C:cytoplasm"/>
    <property type="evidence" value="ECO:0007669"/>
    <property type="project" value="InterPro"/>
</dbReference>
<dbReference type="PANTHER" id="PTHR12298:SF4">
    <property type="entry name" value="PROGRAMMED CELL DEATH PROTEIN 2"/>
    <property type="match status" value="1"/>
</dbReference>
<organism evidence="6 7">
    <name type="scientific">Pieris macdunnoughi</name>
    <dbReference type="NCBI Taxonomy" id="345717"/>
    <lineage>
        <taxon>Eukaryota</taxon>
        <taxon>Metazoa</taxon>
        <taxon>Ecdysozoa</taxon>
        <taxon>Arthropoda</taxon>
        <taxon>Hexapoda</taxon>
        <taxon>Insecta</taxon>
        <taxon>Pterygota</taxon>
        <taxon>Neoptera</taxon>
        <taxon>Endopterygota</taxon>
        <taxon>Lepidoptera</taxon>
        <taxon>Glossata</taxon>
        <taxon>Ditrysia</taxon>
        <taxon>Papilionoidea</taxon>
        <taxon>Pieridae</taxon>
        <taxon>Pierinae</taxon>
        <taxon>Pieris</taxon>
    </lineage>
</organism>
<dbReference type="SUPFAM" id="SSF144232">
    <property type="entry name" value="HIT/MYND zinc finger-like"/>
    <property type="match status" value="1"/>
</dbReference>
<keyword evidence="1" id="KW-0479">Metal-binding</keyword>
<dbReference type="GO" id="GO:0005634">
    <property type="term" value="C:nucleus"/>
    <property type="evidence" value="ECO:0007669"/>
    <property type="project" value="TreeGrafter"/>
</dbReference>
<evidence type="ECO:0000256" key="2">
    <source>
        <dbReference type="ARBA" id="ARBA00022771"/>
    </source>
</evidence>
<dbReference type="OrthoDB" id="443682at2759"/>
<evidence type="ECO:0000313" key="6">
    <source>
        <dbReference type="EMBL" id="CAF4778864.1"/>
    </source>
</evidence>
<sequence length="351" mass="41064">MSNKAVDIGYVEEKDSWLLHPRFFPSKVGGKPSWLNLSGVLSPTELTCKHCSEVMIFLCQIYAPFEEQDDTFHRTLFVFICKNGSCCRLNNSDNIKVFRCQLPRKNEFYSFQPYEENKEEVFPMDKWTKLCHVCGLKAPSHCSKCKNVYYCSRKHQILHWQKGHKESCSNLSEIDDHYFTVTEPGKTLLFKEWELIVDEEDEEDIKDVDPNEEMEKLRKLMQEQKAGTMNDVNDSELEQYSRNIPEDKVFNKFNKRIARHPDQVLRYDKGGTPLWITGNSNVLIDVPNCQYCNEERQYEFQIMPQLLNFINVGIELNSIDWGVLAIYTCKQSCNKGPAYKEEIVIKQDLTT</sequence>
<evidence type="ECO:0000256" key="1">
    <source>
        <dbReference type="ARBA" id="ARBA00022723"/>
    </source>
</evidence>
<dbReference type="GO" id="GO:0008270">
    <property type="term" value="F:zinc ion binding"/>
    <property type="evidence" value="ECO:0007669"/>
    <property type="project" value="UniProtKB-KW"/>
</dbReference>
<gene>
    <name evidence="6" type="ORF">PMACD_LOCUS2229</name>
</gene>
<name>A0A821N3F5_9NEOP</name>
<evidence type="ECO:0000313" key="7">
    <source>
        <dbReference type="Proteomes" id="UP000663880"/>
    </source>
</evidence>
<dbReference type="AlphaFoldDB" id="A0A821N3F5"/>
<reference evidence="6" key="1">
    <citation type="submission" date="2021-02" db="EMBL/GenBank/DDBJ databases">
        <authorList>
            <person name="Steward A R."/>
        </authorList>
    </citation>
    <scope>NUCLEOTIDE SEQUENCE</scope>
</reference>
<accession>A0A821N3F5</accession>
<evidence type="ECO:0000256" key="3">
    <source>
        <dbReference type="ARBA" id="ARBA00022833"/>
    </source>
</evidence>
<proteinExistence type="predicted"/>
<dbReference type="InterPro" id="IPR002893">
    <property type="entry name" value="Znf_MYND"/>
</dbReference>
<keyword evidence="2 4" id="KW-0863">Zinc-finger</keyword>
<dbReference type="Gene3D" id="6.10.140.2220">
    <property type="match status" value="1"/>
</dbReference>
<dbReference type="Pfam" id="PF01753">
    <property type="entry name" value="zf-MYND"/>
    <property type="match status" value="1"/>
</dbReference>
<dbReference type="Pfam" id="PF04194">
    <property type="entry name" value="PDCD2_C"/>
    <property type="match status" value="1"/>
</dbReference>
<dbReference type="PROSITE" id="PS50865">
    <property type="entry name" value="ZF_MYND_2"/>
    <property type="match status" value="1"/>
</dbReference>
<keyword evidence="3" id="KW-0862">Zinc</keyword>
<comment type="caution">
    <text evidence="6">The sequence shown here is derived from an EMBL/GenBank/DDBJ whole genome shotgun (WGS) entry which is preliminary data.</text>
</comment>
<dbReference type="InterPro" id="IPR007320">
    <property type="entry name" value="PDCD2_C"/>
</dbReference>
<dbReference type="Proteomes" id="UP000663880">
    <property type="component" value="Unassembled WGS sequence"/>
</dbReference>
<dbReference type="PANTHER" id="PTHR12298">
    <property type="entry name" value="PCDC2 PROGRAMMED CELL DEATH PROTEIN 2 -RELATED"/>
    <property type="match status" value="1"/>
</dbReference>
<dbReference type="EMBL" id="CAJOBZ010000004">
    <property type="protein sequence ID" value="CAF4778864.1"/>
    <property type="molecule type" value="Genomic_DNA"/>
</dbReference>
<keyword evidence="7" id="KW-1185">Reference proteome</keyword>
<feature type="domain" description="MYND-type" evidence="5">
    <location>
        <begin position="131"/>
        <end position="168"/>
    </location>
</feature>
<evidence type="ECO:0000259" key="5">
    <source>
        <dbReference type="PROSITE" id="PS50865"/>
    </source>
</evidence>